<reference evidence="2" key="1">
    <citation type="submission" date="2020-07" db="EMBL/GenBank/DDBJ databases">
        <title>Huge and variable diversity of episymbiotic CPR bacteria and DPANN archaea in groundwater ecosystems.</title>
        <authorList>
            <person name="He C.Y."/>
            <person name="Keren R."/>
            <person name="Whittaker M."/>
            <person name="Farag I.F."/>
            <person name="Doudna J."/>
            <person name="Cate J.H.D."/>
            <person name="Banfield J.F."/>
        </authorList>
    </citation>
    <scope>NUCLEOTIDE SEQUENCE</scope>
    <source>
        <strain evidence="2">NC_groundwater_1664_Pr3_B-0.1um_52_9</strain>
    </source>
</reference>
<dbReference type="Pfam" id="PF03992">
    <property type="entry name" value="ABM"/>
    <property type="match status" value="1"/>
</dbReference>
<proteinExistence type="predicted"/>
<dbReference type="EMBL" id="JACRDE010000605">
    <property type="protein sequence ID" value="MBI5252400.1"/>
    <property type="molecule type" value="Genomic_DNA"/>
</dbReference>
<dbReference type="GO" id="GO:0004497">
    <property type="term" value="F:monooxygenase activity"/>
    <property type="evidence" value="ECO:0007669"/>
    <property type="project" value="UniProtKB-KW"/>
</dbReference>
<dbReference type="InterPro" id="IPR011008">
    <property type="entry name" value="Dimeric_a/b-barrel"/>
</dbReference>
<feature type="domain" description="ABM" evidence="1">
    <location>
        <begin position="4"/>
        <end position="74"/>
    </location>
</feature>
<dbReference type="InterPro" id="IPR007138">
    <property type="entry name" value="ABM_dom"/>
</dbReference>
<organism evidence="2 3">
    <name type="scientific">Desulfomonile tiedjei</name>
    <dbReference type="NCBI Taxonomy" id="2358"/>
    <lineage>
        <taxon>Bacteria</taxon>
        <taxon>Pseudomonadati</taxon>
        <taxon>Thermodesulfobacteriota</taxon>
        <taxon>Desulfomonilia</taxon>
        <taxon>Desulfomonilales</taxon>
        <taxon>Desulfomonilaceae</taxon>
        <taxon>Desulfomonile</taxon>
    </lineage>
</organism>
<comment type="caution">
    <text evidence="2">The sequence shown here is derived from an EMBL/GenBank/DDBJ whole genome shotgun (WGS) entry which is preliminary data.</text>
</comment>
<sequence>MAIKVLTVRKFKKDRIEDGHKLLRELRAAGTLRSGFVSGQTLISVEEPHKLLVISTWTDIKGWEAWQASNKRKEIALRITELLEASENVEIFYVGQRESEADLA</sequence>
<dbReference type="Gene3D" id="3.30.70.100">
    <property type="match status" value="1"/>
</dbReference>
<evidence type="ECO:0000259" key="1">
    <source>
        <dbReference type="Pfam" id="PF03992"/>
    </source>
</evidence>
<dbReference type="Proteomes" id="UP000807825">
    <property type="component" value="Unassembled WGS sequence"/>
</dbReference>
<keyword evidence="2" id="KW-0503">Monooxygenase</keyword>
<evidence type="ECO:0000313" key="3">
    <source>
        <dbReference type="Proteomes" id="UP000807825"/>
    </source>
</evidence>
<gene>
    <name evidence="2" type="ORF">HY912_23135</name>
</gene>
<protein>
    <submittedName>
        <fullName evidence="2">Antibiotic biosynthesis monooxygenase</fullName>
    </submittedName>
</protein>
<evidence type="ECO:0000313" key="2">
    <source>
        <dbReference type="EMBL" id="MBI5252400.1"/>
    </source>
</evidence>
<accession>A0A9D6V885</accession>
<dbReference type="SUPFAM" id="SSF54909">
    <property type="entry name" value="Dimeric alpha+beta barrel"/>
    <property type="match status" value="1"/>
</dbReference>
<name>A0A9D6V885_9BACT</name>
<dbReference type="AlphaFoldDB" id="A0A9D6V885"/>
<keyword evidence="2" id="KW-0560">Oxidoreductase</keyword>